<keyword evidence="2" id="KW-0175">Coiled coil</keyword>
<dbReference type="InterPro" id="IPR023365">
    <property type="entry name" value="Sortase_dom-sf"/>
</dbReference>
<evidence type="ECO:0000313" key="5">
    <source>
        <dbReference type="Proteomes" id="UP001487305"/>
    </source>
</evidence>
<dbReference type="Proteomes" id="UP001487305">
    <property type="component" value="Unassembled WGS sequence"/>
</dbReference>
<evidence type="ECO:0000256" key="1">
    <source>
        <dbReference type="ARBA" id="ARBA00022801"/>
    </source>
</evidence>
<sequence>MKATSSIRSLVLSKYIYVAIFVIGALAFAYPLVTSMINLQTQTRVISNYEQERAALDEAEKERLLQEAEEYNRFVANLEGSVTDEMTPEEQAATDVVYMSVLSTGEAIGYVEIPKIEVDLPIYRGATDEILERGIGHLERSSLPVGGESTHSVLTGHRGLPSSRLFRDLDKLEIGDVFIVDSLEGKLAYEVESIVSVLPYEVESLRIQEGRDLCTLVTCDPYMINSHRMLVTGHRVDYVPELLEEASQNKISFFEKYIEYFLIVGFFAVLMLIMWLIRVILRKKRADRATADSPAGGEEIG</sequence>
<reference evidence="4 5" key="1">
    <citation type="submission" date="2024-04" db="EMBL/GenBank/DDBJ databases">
        <title>Human intestinal bacterial collection.</title>
        <authorList>
            <person name="Pauvert C."/>
            <person name="Hitch T.C.A."/>
            <person name="Clavel T."/>
        </authorList>
    </citation>
    <scope>NUCLEOTIDE SEQUENCE [LARGE SCALE GENOMIC DNA]</scope>
    <source>
        <strain evidence="4 5">CLA-KB-H42</strain>
    </source>
</reference>
<dbReference type="Pfam" id="PF04203">
    <property type="entry name" value="Sortase"/>
    <property type="match status" value="1"/>
</dbReference>
<feature type="transmembrane region" description="Helical" evidence="3">
    <location>
        <begin position="12"/>
        <end position="33"/>
    </location>
</feature>
<protein>
    <submittedName>
        <fullName evidence="4">Class C sortase</fullName>
    </submittedName>
</protein>
<comment type="caution">
    <text evidence="4">The sequence shown here is derived from an EMBL/GenBank/DDBJ whole genome shotgun (WGS) entry which is preliminary data.</text>
</comment>
<name>A0ABV1JDA6_9ACTN</name>
<feature type="transmembrane region" description="Helical" evidence="3">
    <location>
        <begin position="260"/>
        <end position="281"/>
    </location>
</feature>
<keyword evidence="3" id="KW-0472">Membrane</keyword>
<dbReference type="InterPro" id="IPR042002">
    <property type="entry name" value="Sortase_C"/>
</dbReference>
<organism evidence="4 5">
    <name type="scientific">Raoultibacter massiliensis</name>
    <dbReference type="NCBI Taxonomy" id="1852371"/>
    <lineage>
        <taxon>Bacteria</taxon>
        <taxon>Bacillati</taxon>
        <taxon>Actinomycetota</taxon>
        <taxon>Coriobacteriia</taxon>
        <taxon>Eggerthellales</taxon>
        <taxon>Eggerthellaceae</taxon>
        <taxon>Raoultibacter</taxon>
    </lineage>
</organism>
<feature type="coiled-coil region" evidence="2">
    <location>
        <begin position="39"/>
        <end position="81"/>
    </location>
</feature>
<dbReference type="RefSeq" id="WP_102375812.1">
    <property type="nucleotide sequence ID" value="NZ_JBBNOP010000006.1"/>
</dbReference>
<dbReference type="Gene3D" id="2.40.260.10">
    <property type="entry name" value="Sortase"/>
    <property type="match status" value="1"/>
</dbReference>
<dbReference type="CDD" id="cd05827">
    <property type="entry name" value="Sortase_C"/>
    <property type="match status" value="1"/>
</dbReference>
<dbReference type="EMBL" id="JBBNOP010000006">
    <property type="protein sequence ID" value="MEQ3363044.1"/>
    <property type="molecule type" value="Genomic_DNA"/>
</dbReference>
<keyword evidence="3" id="KW-0812">Transmembrane</keyword>
<keyword evidence="5" id="KW-1185">Reference proteome</keyword>
<dbReference type="SUPFAM" id="SSF63817">
    <property type="entry name" value="Sortase"/>
    <property type="match status" value="1"/>
</dbReference>
<keyword evidence="1" id="KW-0378">Hydrolase</keyword>
<accession>A0ABV1JDA6</accession>
<gene>
    <name evidence="4" type="ORF">AAA083_08655</name>
</gene>
<evidence type="ECO:0000256" key="2">
    <source>
        <dbReference type="SAM" id="Coils"/>
    </source>
</evidence>
<evidence type="ECO:0000256" key="3">
    <source>
        <dbReference type="SAM" id="Phobius"/>
    </source>
</evidence>
<evidence type="ECO:0000313" key="4">
    <source>
        <dbReference type="EMBL" id="MEQ3363044.1"/>
    </source>
</evidence>
<dbReference type="NCBIfam" id="TIGR01076">
    <property type="entry name" value="sortase_fam"/>
    <property type="match status" value="1"/>
</dbReference>
<proteinExistence type="predicted"/>
<dbReference type="InterPro" id="IPR005754">
    <property type="entry name" value="Sortase"/>
</dbReference>
<keyword evidence="3" id="KW-1133">Transmembrane helix</keyword>
<dbReference type="NCBIfam" id="NF033745">
    <property type="entry name" value="class_C_sortase"/>
    <property type="match status" value="1"/>
</dbReference>